<protein>
    <recommendedName>
        <fullName evidence="1">Glucosidase 2 subunit beta</fullName>
    </recommendedName>
</protein>
<evidence type="ECO:0000256" key="2">
    <source>
        <dbReference type="ARBA" id="ARBA00022729"/>
    </source>
</evidence>
<reference evidence="8 9" key="1">
    <citation type="journal article" date="2012" name="New Phytol.">
        <title>Insight into trade-off between wood decay and parasitism from the genome of a fungal forest pathogen.</title>
        <authorList>
            <person name="Olson A."/>
            <person name="Aerts A."/>
            <person name="Asiegbu F."/>
            <person name="Belbahri L."/>
            <person name="Bouzid O."/>
            <person name="Broberg A."/>
            <person name="Canback B."/>
            <person name="Coutinho P.M."/>
            <person name="Cullen D."/>
            <person name="Dalman K."/>
            <person name="Deflorio G."/>
            <person name="van Diepen L.T."/>
            <person name="Dunand C."/>
            <person name="Duplessis S."/>
            <person name="Durling M."/>
            <person name="Gonthier P."/>
            <person name="Grimwood J."/>
            <person name="Fossdal C.G."/>
            <person name="Hansson D."/>
            <person name="Henrissat B."/>
            <person name="Hietala A."/>
            <person name="Himmelstrand K."/>
            <person name="Hoffmeister D."/>
            <person name="Hogberg N."/>
            <person name="James T.Y."/>
            <person name="Karlsson M."/>
            <person name="Kohler A."/>
            <person name="Kues U."/>
            <person name="Lee Y.H."/>
            <person name="Lin Y.C."/>
            <person name="Lind M."/>
            <person name="Lindquist E."/>
            <person name="Lombard V."/>
            <person name="Lucas S."/>
            <person name="Lunden K."/>
            <person name="Morin E."/>
            <person name="Murat C."/>
            <person name="Park J."/>
            <person name="Raffaello T."/>
            <person name="Rouze P."/>
            <person name="Salamov A."/>
            <person name="Schmutz J."/>
            <person name="Solheim H."/>
            <person name="Stahlberg J."/>
            <person name="Velez H."/>
            <person name="de Vries R.P."/>
            <person name="Wiebenga A."/>
            <person name="Woodward S."/>
            <person name="Yakovlev I."/>
            <person name="Garbelotto M."/>
            <person name="Martin F."/>
            <person name="Grigoriev I.V."/>
            <person name="Stenlid J."/>
        </authorList>
    </citation>
    <scope>NUCLEOTIDE SEQUENCE [LARGE SCALE GENOMIC DNA]</scope>
    <source>
        <strain evidence="8 9">TC 32-1</strain>
    </source>
</reference>
<evidence type="ECO:0000256" key="4">
    <source>
        <dbReference type="ARBA" id="ARBA00023157"/>
    </source>
</evidence>
<dbReference type="Proteomes" id="UP000030671">
    <property type="component" value="Unassembled WGS sequence"/>
</dbReference>
<dbReference type="OrthoDB" id="28322at2759"/>
<dbReference type="InterPro" id="IPR044865">
    <property type="entry name" value="MRH_dom"/>
</dbReference>
<evidence type="ECO:0000313" key="9">
    <source>
        <dbReference type="Proteomes" id="UP000030671"/>
    </source>
</evidence>
<proteinExistence type="predicted"/>
<dbReference type="SUPFAM" id="SSF50911">
    <property type="entry name" value="Mannose 6-phosphate receptor domain"/>
    <property type="match status" value="1"/>
</dbReference>
<feature type="signal peptide" evidence="6">
    <location>
        <begin position="1"/>
        <end position="20"/>
    </location>
</feature>
<evidence type="ECO:0000256" key="3">
    <source>
        <dbReference type="ARBA" id="ARBA00022824"/>
    </source>
</evidence>
<evidence type="ECO:0000256" key="1">
    <source>
        <dbReference type="ARBA" id="ARBA00022387"/>
    </source>
</evidence>
<keyword evidence="3" id="KW-0256">Endoplasmic reticulum</keyword>
<dbReference type="EMBL" id="KI925456">
    <property type="protein sequence ID" value="ETW84617.1"/>
    <property type="molecule type" value="Genomic_DNA"/>
</dbReference>
<keyword evidence="5" id="KW-0175">Coiled coil</keyword>
<feature type="chain" id="PRO_5004845361" description="Glucosidase 2 subunit beta" evidence="6">
    <location>
        <begin position="21"/>
        <end position="551"/>
    </location>
</feature>
<dbReference type="KEGG" id="hir:HETIRDRAFT_473353"/>
<feature type="coiled-coil region" evidence="5">
    <location>
        <begin position="156"/>
        <end position="190"/>
    </location>
</feature>
<dbReference type="RefSeq" id="XP_009544264.1">
    <property type="nucleotide sequence ID" value="XM_009545969.1"/>
</dbReference>
<sequence length="551" mass="60747">MHSCLLLALPLLAPLAVAAANNVPQTHGVHPAHLARYKPQGTGSAQTWTCLDGSKQLPWTSVNDDYCDCPDGSDEPGTGACPQTTFYCKNEGHIGASILSSRVNDGLCEPDCCDGSDEPSGVCKDSCKEVGEEYKKRVDAERKLRKTGSKIRSTYIAFAQKEKKRLEGEIAESEKEIATREKEVARLKDIVDRTESLSAAALEHKKQSPLYASLIAHANALKSLQREHKKHLEREKSLGDILISLRSGYNPNYQDMAVLEAVRGWEYHAGLPHIGVEEDAENKDEEGSDDVEEAPEAVEEELEEGMWTAEQLEKDLDGLLKADYVSLLMEHDTHIGASSTESILFDLAAYIPDALLPQYEAVRGTVVSWLAALNIIPRPSGGAADSRAREAYNDAEHSLSLAKKELEQAQTDLADLFDPTGFGREGEWKKLDNTCLSTDTGDYTYEVCLFDEARQKPNKGGTTFSLGKFASWHPSSSVEVGSPEYYSKQMYKQGTKCWNGPHRSVILRLVCGTENAIHTVEELEKCEYQFTGTSPALCLPLEEGKLEKDEL</sequence>
<evidence type="ECO:0000259" key="7">
    <source>
        <dbReference type="PROSITE" id="PS51914"/>
    </source>
</evidence>
<keyword evidence="4" id="KW-1015">Disulfide bond</keyword>
<dbReference type="GO" id="GO:0006491">
    <property type="term" value="P:N-glycan processing"/>
    <property type="evidence" value="ECO:0007669"/>
    <property type="project" value="TreeGrafter"/>
</dbReference>
<keyword evidence="9" id="KW-1185">Reference proteome</keyword>
<dbReference type="STRING" id="747525.W4KFI0"/>
<dbReference type="InterPro" id="IPR039794">
    <property type="entry name" value="Gtb1-like"/>
</dbReference>
<keyword evidence="2 6" id="KW-0732">Signal</keyword>
<evidence type="ECO:0000313" key="8">
    <source>
        <dbReference type="EMBL" id="ETW84617.1"/>
    </source>
</evidence>
<accession>W4KFI0</accession>
<dbReference type="PANTHER" id="PTHR12630:SF1">
    <property type="entry name" value="GLUCOSIDASE 2 SUBUNIT BETA"/>
    <property type="match status" value="1"/>
</dbReference>
<dbReference type="GO" id="GO:0017177">
    <property type="term" value="C:glucosidase II complex"/>
    <property type="evidence" value="ECO:0007669"/>
    <property type="project" value="TreeGrafter"/>
</dbReference>
<dbReference type="InterPro" id="IPR009011">
    <property type="entry name" value="Man6P_isomerase_rcpt-bd_dom_sf"/>
</dbReference>
<feature type="domain" description="MRH" evidence="7">
    <location>
        <begin position="433"/>
        <end position="540"/>
    </location>
</feature>
<dbReference type="InterPro" id="IPR036607">
    <property type="entry name" value="PRKCSH"/>
</dbReference>
<dbReference type="InterPro" id="IPR028146">
    <property type="entry name" value="PRKCSH_N"/>
</dbReference>
<dbReference type="InParanoid" id="W4KFI0"/>
<gene>
    <name evidence="8" type="ORF">HETIRDRAFT_473353</name>
</gene>
<dbReference type="FunCoup" id="W4KFI0">
    <property type="interactions" value="670"/>
</dbReference>
<dbReference type="Gene3D" id="2.70.130.10">
    <property type="entry name" value="Mannose-6-phosphate receptor binding domain"/>
    <property type="match status" value="1"/>
</dbReference>
<dbReference type="PROSITE" id="PS51914">
    <property type="entry name" value="MRH"/>
    <property type="match status" value="1"/>
</dbReference>
<name>W4KFI0_HETIT</name>
<dbReference type="Pfam" id="PF12999">
    <property type="entry name" value="PRKCSH-like"/>
    <property type="match status" value="1"/>
</dbReference>
<dbReference type="CDD" id="cd00112">
    <property type="entry name" value="LDLa"/>
    <property type="match status" value="1"/>
</dbReference>
<dbReference type="HOGENOM" id="CLU_016834_2_0_1"/>
<dbReference type="eggNOG" id="KOG2397">
    <property type="taxonomic scope" value="Eukaryota"/>
</dbReference>
<dbReference type="PANTHER" id="PTHR12630">
    <property type="entry name" value="N-LINKED OLIGOSACCHARIDE PROCESSING"/>
    <property type="match status" value="1"/>
</dbReference>
<dbReference type="AlphaFoldDB" id="W4KFI0"/>
<dbReference type="InterPro" id="IPR002172">
    <property type="entry name" value="LDrepeatLR_classA_rpt"/>
</dbReference>
<evidence type="ECO:0000256" key="5">
    <source>
        <dbReference type="SAM" id="Coils"/>
    </source>
</evidence>
<evidence type="ECO:0000256" key="6">
    <source>
        <dbReference type="SAM" id="SignalP"/>
    </source>
</evidence>
<dbReference type="Pfam" id="PF13015">
    <property type="entry name" value="PRKCSH_1"/>
    <property type="match status" value="1"/>
</dbReference>
<organism evidence="8 9">
    <name type="scientific">Heterobasidion irregulare (strain TC 32-1)</name>
    <dbReference type="NCBI Taxonomy" id="747525"/>
    <lineage>
        <taxon>Eukaryota</taxon>
        <taxon>Fungi</taxon>
        <taxon>Dikarya</taxon>
        <taxon>Basidiomycota</taxon>
        <taxon>Agaricomycotina</taxon>
        <taxon>Agaricomycetes</taxon>
        <taxon>Russulales</taxon>
        <taxon>Bondarzewiaceae</taxon>
        <taxon>Heterobasidion</taxon>
        <taxon>Heterobasidion annosum species complex</taxon>
    </lineage>
</organism>
<dbReference type="GeneID" id="20677512"/>